<evidence type="ECO:0000313" key="1">
    <source>
        <dbReference type="EMBL" id="EMF81228.1"/>
    </source>
</evidence>
<name>M3EJJ0_9LEPT</name>
<dbReference type="Gene3D" id="1.25.40.10">
    <property type="entry name" value="Tetratricopeptide repeat domain"/>
    <property type="match status" value="1"/>
</dbReference>
<sequence>MIMILIRLSIWFLFLAFFCSSIFANEENRKEWNRAVKEKILKMNEAREETESIPYLQKFVEKNPADLTVKLWYARALFYRKDLEIPGHAEDVFSRMEKLKKIKENYFLAAKTFEEVLEYLSKATPRNPDLGKWHFLWAMSEWYAGREDRAIQIFKKSFKYDFRLNEANYNIACIYQGLGQLKDADIYFRIYLKNDREMREEN</sequence>
<dbReference type="SUPFAM" id="SSF48452">
    <property type="entry name" value="TPR-like"/>
    <property type="match status" value="1"/>
</dbReference>
<comment type="caution">
    <text evidence="1">The sequence shown here is derived from an EMBL/GenBank/DDBJ whole genome shotgun (WGS) entry which is preliminary data.</text>
</comment>
<gene>
    <name evidence="1" type="ORF">LEP1GSC188_2668</name>
</gene>
<accession>M3EJJ0</accession>
<protein>
    <submittedName>
        <fullName evidence="1">Uncharacterized protein</fullName>
    </submittedName>
</protein>
<dbReference type="EMBL" id="AHOR02000037">
    <property type="protein sequence ID" value="EMF81228.1"/>
    <property type="molecule type" value="Genomic_DNA"/>
</dbReference>
<dbReference type="InterPro" id="IPR011990">
    <property type="entry name" value="TPR-like_helical_dom_sf"/>
</dbReference>
<dbReference type="Proteomes" id="UP000011770">
    <property type="component" value="Unassembled WGS sequence"/>
</dbReference>
<dbReference type="AlphaFoldDB" id="M3EJJ0"/>
<proteinExistence type="predicted"/>
<organism evidence="1 2">
    <name type="scientific">Leptospira weilii serovar Topaz str. LT2116</name>
    <dbReference type="NCBI Taxonomy" id="1088540"/>
    <lineage>
        <taxon>Bacteria</taxon>
        <taxon>Pseudomonadati</taxon>
        <taxon>Spirochaetota</taxon>
        <taxon>Spirochaetia</taxon>
        <taxon>Leptospirales</taxon>
        <taxon>Leptospiraceae</taxon>
        <taxon>Leptospira</taxon>
    </lineage>
</organism>
<reference evidence="1 2" key="1">
    <citation type="submission" date="2013-01" db="EMBL/GenBank/DDBJ databases">
        <authorList>
            <person name="Harkins D.M."/>
            <person name="Durkin A.S."/>
            <person name="Brinkac L.M."/>
            <person name="Haft D.H."/>
            <person name="Selengut J.D."/>
            <person name="Sanka R."/>
            <person name="DePew J."/>
            <person name="Purushe J."/>
            <person name="Tulsiani S.M."/>
            <person name="Graham G.C."/>
            <person name="Burns M.-A."/>
            <person name="Dohnt M.F."/>
            <person name="Smythe L.D."/>
            <person name="McKay D.B."/>
            <person name="Craig S.B."/>
            <person name="Vinetz J.M."/>
            <person name="Sutton G.G."/>
            <person name="Nierman W.C."/>
            <person name="Fouts D.E."/>
        </authorList>
    </citation>
    <scope>NUCLEOTIDE SEQUENCE [LARGE SCALE GENOMIC DNA]</scope>
    <source>
        <strain evidence="1 2">LT2116</strain>
    </source>
</reference>
<evidence type="ECO:0000313" key="2">
    <source>
        <dbReference type="Proteomes" id="UP000011770"/>
    </source>
</evidence>